<dbReference type="EMBL" id="VFQX01000006">
    <property type="protein sequence ID" value="KAF0983251.1"/>
    <property type="molecule type" value="Genomic_DNA"/>
</dbReference>
<protein>
    <submittedName>
        <fullName evidence="2">Uncharacterized protein</fullName>
    </submittedName>
</protein>
<keyword evidence="1" id="KW-0732">Signal</keyword>
<comment type="caution">
    <text evidence="2">The sequence shown here is derived from an EMBL/GenBank/DDBJ whole genome shotgun (WGS) entry which is preliminary data.</text>
</comment>
<name>A0A6A5C7Z9_NAEFO</name>
<feature type="chain" id="PRO_5025686487" evidence="1">
    <location>
        <begin position="22"/>
        <end position="361"/>
    </location>
</feature>
<accession>A0A6A5C7Z9</accession>
<evidence type="ECO:0000313" key="3">
    <source>
        <dbReference type="Proteomes" id="UP000444721"/>
    </source>
</evidence>
<organism evidence="2 3">
    <name type="scientific">Naegleria fowleri</name>
    <name type="common">Brain eating amoeba</name>
    <dbReference type="NCBI Taxonomy" id="5763"/>
    <lineage>
        <taxon>Eukaryota</taxon>
        <taxon>Discoba</taxon>
        <taxon>Heterolobosea</taxon>
        <taxon>Tetramitia</taxon>
        <taxon>Eutetramitia</taxon>
        <taxon>Vahlkampfiidae</taxon>
        <taxon>Naegleria</taxon>
    </lineage>
</organism>
<sequence length="361" mass="39048">MIMMMLLLIPLTDEHRGGAEAATPQVRCSRFSSQSLIAGLQGSYSGVSPYPLNCPLGCNLYILSSSALGYNGPLGSLGPLGPLGPVGWMTNSAFVWLGGTFGDFLASILGSSHDGILSKLNNPLSDAGPLGDSFWDVMPKINDFTKHMQGLGVFSVLGPIGPLGALGPLGPLGPRGPHLLHVNDNGEYIDPSTGQVVTTLTAYYNSSMQVVWPLFEKYTSKAFVDKLSRKGLLDTSFMVSSTADSNGDTYVMTIKEPQYVTITITPILWAKNFFVDVYIENKLIHTSDQMLFTPWVQVYISKSDMTGPAIKMKVVVRVDPFDCGYLLGCAMDYTITVVGSTAFMLRRPHISYAGPYLQNCN</sequence>
<gene>
    <name evidence="2" type="ORF">FDP41_010316</name>
</gene>
<dbReference type="AlphaFoldDB" id="A0A6A5C7Z9"/>
<dbReference type="Proteomes" id="UP000444721">
    <property type="component" value="Unassembled WGS sequence"/>
</dbReference>
<dbReference type="VEuPathDB" id="AmoebaDB:NfTy_011260"/>
<dbReference type="OrthoDB" id="10257819at2759"/>
<dbReference type="GeneID" id="68117531"/>
<evidence type="ECO:0000256" key="1">
    <source>
        <dbReference type="SAM" id="SignalP"/>
    </source>
</evidence>
<proteinExistence type="predicted"/>
<dbReference type="VEuPathDB" id="AmoebaDB:NF0109350"/>
<feature type="signal peptide" evidence="1">
    <location>
        <begin position="1"/>
        <end position="21"/>
    </location>
</feature>
<keyword evidence="3" id="KW-1185">Reference proteome</keyword>
<evidence type="ECO:0000313" key="2">
    <source>
        <dbReference type="EMBL" id="KAF0983251.1"/>
    </source>
</evidence>
<dbReference type="RefSeq" id="XP_044567964.1">
    <property type="nucleotide sequence ID" value="XM_044700601.1"/>
</dbReference>
<reference evidence="2 3" key="1">
    <citation type="journal article" date="2019" name="Sci. Rep.">
        <title>Nanopore sequencing improves the draft genome of the human pathogenic amoeba Naegleria fowleri.</title>
        <authorList>
            <person name="Liechti N."/>
            <person name="Schurch N."/>
            <person name="Bruggmann R."/>
            <person name="Wittwer M."/>
        </authorList>
    </citation>
    <scope>NUCLEOTIDE SEQUENCE [LARGE SCALE GENOMIC DNA]</scope>
    <source>
        <strain evidence="2 3">ATCC 30894</strain>
    </source>
</reference>
<dbReference type="VEuPathDB" id="AmoebaDB:NF0109370"/>
<dbReference type="OMA" id="MINSSCW"/>
<dbReference type="VEuPathDB" id="AmoebaDB:FDP41_010316"/>